<dbReference type="GO" id="GO:0008270">
    <property type="term" value="F:zinc ion binding"/>
    <property type="evidence" value="ECO:0007669"/>
    <property type="project" value="TreeGrafter"/>
</dbReference>
<dbReference type="PANTHER" id="PTHR23075">
    <property type="entry name" value="PUTATIVE ATP-ASE"/>
    <property type="match status" value="1"/>
</dbReference>
<sequence length="1249" mass="135230">MSWLFGWRKGSGTPPAGEEHPGAAADEGSGGAPGGQGDKKPGDKWSNFDPTGLERAARAARELDKSRHAKEALDLARMQEQTVQLEHQSKVKEYEAALEQLKGEQIQLQGEERRKTLAEETKQNQARAQYQDKLARQRYDDQLRQQQFLNEENLRKQEESVLKQEAMRKATIEHEMDLRHKNDLLRVEAEAKARAQVERENADLIREQIRLKAAEHRQTVLESIKTAGAVFGEGFKAFVSDWDKLTATVAGLTLLAVGVYSARNATAVAGRYIEARLGKPSLVRETSRLTVAEAIKHPVKTAKRVRSRPQDALEGVVLSAALEERVRDIAIATRNTRQNRGLYRNILMYGPPGTGKTLFAKKLALHSGMDYAIMTGGDVAPMGRDGVTAMHKVFDWANTSRRGLLLFVDEADAFLRKRATEKISEDLRATLNAFLYRTGEQSNKFMLVLASNQPEQFDWAINDRIDEIVNFALPGLEERERLVRLYFDKFVLGPATAGRQRLKLAQFDYGLKCSDIAKRADGMSGREISKLGVAWQAAAYSSEDGVLTEAMIDSRVDDAVKQHAQKMDWLLVDTDMGVGKVGVLLPKEMAAGITAQKAASLAQSEDTTSTIQEILPLYEVVSNAAQAETTTPSSEVQADVILQEAATLVKESEVVAAPTVGTTILNEPLETIAETSAAVPLEQEVKADNDLTAEVLGTAVPVDTAVPEVKDILTETIETEGTAASTIEETAAVSKEEPSADLVQETETEEVIKEKENVAPQVDITASAVALEKELDTVIFNVVQEPEATVSVQDTLVQETESATTSVDGGESEASKAAEEVNTDIVKMVGQVVTNVAQVTESLANIVKEAESITIDVAKVADTVSTITEEMEAVSMKESEPIEKVVVDTSEVAGELSEVAQEVEVVVTEMESNIMDTEVVKEVEPVMPEAAASEAEAMPKEIAVEPEVIASEETKVTQTTATELTTEAETLTTENVTEPIPAEIAEKEAEPTITEISKESEVLKDEVISTENATETEATTGEVAKESQTAAAGFVTETAPIEPLPMETAFKNAEVTTAEVSKEAEVLRTKAVTETEATTIEVADKAQTAATETVAKEAAEVSKEAEVLPDKINPTKTVTETEATTTEVAEKAHIAATETADKEAAEVSKEAEVPSPKEVDTVVTEDVKLPEVNEVAAQKTEAKTTEAVVQVETVVTEAANEKDNCPQTSVDDVSVSSINEEAKPSQTGVSDKQSGKASDKSQDKSSPTK</sequence>
<feature type="coiled-coil region" evidence="11">
    <location>
        <begin position="187"/>
        <end position="217"/>
    </location>
</feature>
<name>A0A3Q1BER5_AMPOC</name>
<dbReference type="FunFam" id="3.40.50.300:FF:000470">
    <property type="entry name" value="ATPase family, AAA domain containing 3A"/>
    <property type="match status" value="1"/>
</dbReference>
<feature type="compositionally biased region" description="Low complexity" evidence="12">
    <location>
        <begin position="1115"/>
        <end position="1127"/>
    </location>
</feature>
<dbReference type="GeneTree" id="ENSGT00730000111059"/>
<dbReference type="InterPro" id="IPR003593">
    <property type="entry name" value="AAA+_ATPase"/>
</dbReference>
<dbReference type="SUPFAM" id="SSF52540">
    <property type="entry name" value="P-loop containing nucleoside triphosphate hydrolases"/>
    <property type="match status" value="1"/>
</dbReference>
<dbReference type="GO" id="GO:0005524">
    <property type="term" value="F:ATP binding"/>
    <property type="evidence" value="ECO:0007669"/>
    <property type="project" value="UniProtKB-KW"/>
</dbReference>
<keyword evidence="6" id="KW-0067">ATP-binding</keyword>
<dbReference type="InterPro" id="IPR021911">
    <property type="entry name" value="ATAD3_N"/>
</dbReference>
<comment type="similarity">
    <text evidence="3">Belongs to the AAA ATPase family.</text>
</comment>
<feature type="domain" description="AAA+ ATPase" evidence="13">
    <location>
        <begin position="342"/>
        <end position="475"/>
    </location>
</feature>
<dbReference type="GO" id="GO:0007005">
    <property type="term" value="P:mitochondrion organization"/>
    <property type="evidence" value="ECO:0007669"/>
    <property type="project" value="TreeGrafter"/>
</dbReference>
<evidence type="ECO:0000256" key="1">
    <source>
        <dbReference type="ARBA" id="ARBA00004273"/>
    </source>
</evidence>
<dbReference type="GO" id="GO:0005743">
    <property type="term" value="C:mitochondrial inner membrane"/>
    <property type="evidence" value="ECO:0007669"/>
    <property type="project" value="UniProtKB-SubCell"/>
</dbReference>
<dbReference type="SMART" id="SM00382">
    <property type="entry name" value="AAA"/>
    <property type="match status" value="1"/>
</dbReference>
<dbReference type="PANTHER" id="PTHR23075:SF0">
    <property type="entry name" value="ATPASE FAMILY AAA DOMAIN-CONTAINING PROTEIN 3"/>
    <property type="match status" value="1"/>
</dbReference>
<feature type="compositionally biased region" description="Basic and acidic residues" evidence="12">
    <location>
        <begin position="1233"/>
        <end position="1243"/>
    </location>
</feature>
<protein>
    <recommendedName>
        <fullName evidence="13">AAA+ ATPase domain-containing protein</fullName>
    </recommendedName>
</protein>
<keyword evidence="5" id="KW-0999">Mitochondrion inner membrane</keyword>
<feature type="compositionally biased region" description="Basic and acidic residues" evidence="12">
    <location>
        <begin position="55"/>
        <end position="65"/>
    </location>
</feature>
<reference evidence="14" key="3">
    <citation type="submission" date="2025-09" db="UniProtKB">
        <authorList>
            <consortium name="Ensembl"/>
        </authorList>
    </citation>
    <scope>IDENTIFICATION</scope>
</reference>
<evidence type="ECO:0000259" key="13">
    <source>
        <dbReference type="SMART" id="SM00382"/>
    </source>
</evidence>
<dbReference type="GO" id="GO:0016887">
    <property type="term" value="F:ATP hydrolysis activity"/>
    <property type="evidence" value="ECO:0007669"/>
    <property type="project" value="InterPro"/>
</dbReference>
<dbReference type="CDD" id="cd19512">
    <property type="entry name" value="RecA-like_ATAD3-like"/>
    <property type="match status" value="1"/>
</dbReference>
<accession>A0A3Q1BER5</accession>
<evidence type="ECO:0000313" key="14">
    <source>
        <dbReference type="Ensembl" id="ENSAOCP00000011079.2"/>
    </source>
</evidence>
<evidence type="ECO:0000313" key="15">
    <source>
        <dbReference type="Proteomes" id="UP001501940"/>
    </source>
</evidence>
<evidence type="ECO:0000256" key="2">
    <source>
        <dbReference type="ARBA" id="ARBA00004436"/>
    </source>
</evidence>
<dbReference type="Gene3D" id="3.40.50.300">
    <property type="entry name" value="P-loop containing nucleotide triphosphate hydrolases"/>
    <property type="match status" value="1"/>
</dbReference>
<evidence type="ECO:0000256" key="9">
    <source>
        <dbReference type="ARBA" id="ARBA00023136"/>
    </source>
</evidence>
<keyword evidence="7 11" id="KW-0175">Coiled coil</keyword>
<feature type="compositionally biased region" description="Basic and acidic residues" evidence="12">
    <location>
        <begin position="1128"/>
        <end position="1165"/>
    </location>
</feature>
<reference evidence="14 15" key="1">
    <citation type="submission" date="2022-01" db="EMBL/GenBank/DDBJ databases">
        <title>A chromosome-scale genome assembly of the false clownfish, Amphiprion ocellaris.</title>
        <authorList>
            <person name="Ryu T."/>
        </authorList>
    </citation>
    <scope>NUCLEOTIDE SEQUENCE [LARGE SCALE GENOMIC DNA]</scope>
</reference>
<dbReference type="STRING" id="80972.ENSAOCP00000011079"/>
<reference evidence="14" key="2">
    <citation type="submission" date="2025-08" db="UniProtKB">
        <authorList>
            <consortium name="Ensembl"/>
        </authorList>
    </citation>
    <scope>IDENTIFICATION</scope>
</reference>
<dbReference type="InterPro" id="IPR027417">
    <property type="entry name" value="P-loop_NTPase"/>
</dbReference>
<dbReference type="Ensembl" id="ENSAOCT00000018362.2">
    <property type="protein sequence ID" value="ENSAOCP00000011079.2"/>
    <property type="gene ID" value="ENSAOCG00000015379.2"/>
</dbReference>
<organism evidence="14 15">
    <name type="scientific">Amphiprion ocellaris</name>
    <name type="common">Clown anemonefish</name>
    <dbReference type="NCBI Taxonomy" id="80972"/>
    <lineage>
        <taxon>Eukaryota</taxon>
        <taxon>Metazoa</taxon>
        <taxon>Chordata</taxon>
        <taxon>Craniata</taxon>
        <taxon>Vertebrata</taxon>
        <taxon>Euteleostomi</taxon>
        <taxon>Actinopterygii</taxon>
        <taxon>Neopterygii</taxon>
        <taxon>Teleostei</taxon>
        <taxon>Neoteleostei</taxon>
        <taxon>Acanthomorphata</taxon>
        <taxon>Ovalentaria</taxon>
        <taxon>Pomacentridae</taxon>
        <taxon>Amphiprion</taxon>
    </lineage>
</organism>
<dbReference type="OMA" id="LMELINM"/>
<evidence type="ECO:0000256" key="7">
    <source>
        <dbReference type="ARBA" id="ARBA00023054"/>
    </source>
</evidence>
<dbReference type="AlphaFoldDB" id="A0A3Q1BER5"/>
<evidence type="ECO:0000256" key="11">
    <source>
        <dbReference type="SAM" id="Coils"/>
    </source>
</evidence>
<evidence type="ECO:0000256" key="12">
    <source>
        <dbReference type="SAM" id="MobiDB-lite"/>
    </source>
</evidence>
<evidence type="ECO:0000256" key="10">
    <source>
        <dbReference type="ARBA" id="ARBA00023271"/>
    </source>
</evidence>
<feature type="region of interest" description="Disordered" evidence="12">
    <location>
        <begin position="1099"/>
        <end position="1165"/>
    </location>
</feature>
<dbReference type="InterPro" id="IPR003959">
    <property type="entry name" value="ATPase_AAA_core"/>
</dbReference>
<keyword evidence="10" id="KW-1135">Mitochondrion nucleoid</keyword>
<dbReference type="GO" id="GO:0042645">
    <property type="term" value="C:mitochondrial nucleoid"/>
    <property type="evidence" value="ECO:0007669"/>
    <property type="project" value="UniProtKB-SubCell"/>
</dbReference>
<feature type="region of interest" description="Disordered" evidence="12">
    <location>
        <begin position="1"/>
        <end position="65"/>
    </location>
</feature>
<proteinExistence type="inferred from homology"/>
<dbReference type="Proteomes" id="UP001501940">
    <property type="component" value="Chromosome 8"/>
</dbReference>
<keyword evidence="15" id="KW-1185">Reference proteome</keyword>
<evidence type="ECO:0000256" key="6">
    <source>
        <dbReference type="ARBA" id="ARBA00022840"/>
    </source>
</evidence>
<evidence type="ECO:0000256" key="4">
    <source>
        <dbReference type="ARBA" id="ARBA00022741"/>
    </source>
</evidence>
<feature type="compositionally biased region" description="Polar residues" evidence="12">
    <location>
        <begin position="1205"/>
        <end position="1232"/>
    </location>
</feature>
<keyword evidence="4" id="KW-0547">Nucleotide-binding</keyword>
<evidence type="ECO:0000256" key="8">
    <source>
        <dbReference type="ARBA" id="ARBA00023128"/>
    </source>
</evidence>
<feature type="coiled-coil region" evidence="11">
    <location>
        <begin position="84"/>
        <end position="114"/>
    </location>
</feature>
<comment type="subcellular location">
    <subcellularLocation>
        <location evidence="1">Mitochondrion inner membrane</location>
    </subcellularLocation>
    <subcellularLocation>
        <location evidence="2">Mitochondrion matrix</location>
        <location evidence="2">Mitochondrion nucleoid</location>
    </subcellularLocation>
</comment>
<feature type="region of interest" description="Disordered" evidence="12">
    <location>
        <begin position="1197"/>
        <end position="1249"/>
    </location>
</feature>
<keyword evidence="8" id="KW-0496">Mitochondrion</keyword>
<gene>
    <name evidence="14" type="primary">ATAD3A</name>
</gene>
<keyword evidence="9" id="KW-0472">Membrane</keyword>
<dbReference type="Pfam" id="PF12037">
    <property type="entry name" value="ATAD3_N"/>
    <property type="match status" value="1"/>
</dbReference>
<dbReference type="Pfam" id="PF00004">
    <property type="entry name" value="AAA"/>
    <property type="match status" value="1"/>
</dbReference>
<evidence type="ECO:0000256" key="3">
    <source>
        <dbReference type="ARBA" id="ARBA00006914"/>
    </source>
</evidence>
<feature type="compositionally biased region" description="Basic and acidic residues" evidence="12">
    <location>
        <begin position="1099"/>
        <end position="1109"/>
    </location>
</feature>
<evidence type="ECO:0000256" key="5">
    <source>
        <dbReference type="ARBA" id="ARBA00022792"/>
    </source>
</evidence>